<keyword evidence="1 3" id="KW-0694">RNA-binding</keyword>
<keyword evidence="5" id="KW-0808">Transferase</keyword>
<dbReference type="InterPro" id="IPR029063">
    <property type="entry name" value="SAM-dependent_MTases_sf"/>
</dbReference>
<dbReference type="SUPFAM" id="SSF55174">
    <property type="entry name" value="Alpha-L RNA-binding motif"/>
    <property type="match status" value="1"/>
</dbReference>
<comment type="caution">
    <text evidence="5">The sequence shown here is derived from an EMBL/GenBank/DDBJ whole genome shotgun (WGS) entry which is preliminary data.</text>
</comment>
<dbReference type="CDD" id="cd00165">
    <property type="entry name" value="S4"/>
    <property type="match status" value="1"/>
</dbReference>
<dbReference type="EMBL" id="PVTM01000005">
    <property type="protein sequence ID" value="PRY72039.1"/>
    <property type="molecule type" value="Genomic_DNA"/>
</dbReference>
<sequence>MQRLDQLLLSQGLARSRTRAQRLIRHGRVRRVDDGTPLRKPGEKLPDDTRLIVEEDPEERYVSRAGLKLEALVEALGLTLSGRLVLDVGQSTGGFTDCALRFGARHVVGVEVGHGQLAPSLRDAPRVTCLEGLNARAMAGEPRLRAAFDALAAAGPDLAVMDVSFISQTLILPELAALLPAGGELLSLVKPQFELGPGSINPRGLVTDPARYAEVESRLRDCCTGLGFAVLHWQPSPLLGGDGNREFLLHAVRH</sequence>
<evidence type="ECO:0000313" key="6">
    <source>
        <dbReference type="Proteomes" id="UP000239896"/>
    </source>
</evidence>
<dbReference type="AlphaFoldDB" id="A0A2T0VP64"/>
<comment type="similarity">
    <text evidence="2">Belongs to the TlyA family.</text>
</comment>
<protein>
    <submittedName>
        <fullName evidence="5">23S rRNA (Cytidine1920-2'-O)/16S rRNA (Cytidine1409-2'-O)-methyltransferase</fullName>
    </submittedName>
</protein>
<evidence type="ECO:0000256" key="2">
    <source>
        <dbReference type="ARBA" id="ARBA00029460"/>
    </source>
</evidence>
<keyword evidence="5" id="KW-0489">Methyltransferase</keyword>
<dbReference type="GO" id="GO:0032259">
    <property type="term" value="P:methylation"/>
    <property type="evidence" value="ECO:0007669"/>
    <property type="project" value="UniProtKB-KW"/>
</dbReference>
<reference evidence="5 6" key="1">
    <citation type="submission" date="2018-03" db="EMBL/GenBank/DDBJ databases">
        <title>Comparative analysis of microorganisms from saline springs in Andes Mountain Range, Colombia.</title>
        <authorList>
            <person name="Rubin E."/>
        </authorList>
    </citation>
    <scope>NUCLEOTIDE SEQUENCE [LARGE SCALE GENOMIC DNA]</scope>
    <source>
        <strain evidence="5 6">USBA 854</strain>
    </source>
</reference>
<dbReference type="PROSITE" id="PS50889">
    <property type="entry name" value="S4"/>
    <property type="match status" value="1"/>
</dbReference>
<dbReference type="SUPFAM" id="SSF53335">
    <property type="entry name" value="S-adenosyl-L-methionine-dependent methyltransferases"/>
    <property type="match status" value="1"/>
</dbReference>
<dbReference type="GO" id="GO:0008168">
    <property type="term" value="F:methyltransferase activity"/>
    <property type="evidence" value="ECO:0007669"/>
    <property type="project" value="UniProtKB-KW"/>
</dbReference>
<evidence type="ECO:0000313" key="5">
    <source>
        <dbReference type="EMBL" id="PRY72039.1"/>
    </source>
</evidence>
<dbReference type="SMART" id="SM00363">
    <property type="entry name" value="S4"/>
    <property type="match status" value="1"/>
</dbReference>
<dbReference type="InterPro" id="IPR002877">
    <property type="entry name" value="RNA_MeTrfase_FtsJ_dom"/>
</dbReference>
<keyword evidence="6" id="KW-1185">Reference proteome</keyword>
<dbReference type="RefSeq" id="WP_106230447.1">
    <property type="nucleotide sequence ID" value="NZ_PVTM01000005.1"/>
</dbReference>
<dbReference type="Gene3D" id="3.40.50.150">
    <property type="entry name" value="Vaccinia Virus protein VP39"/>
    <property type="match status" value="1"/>
</dbReference>
<organism evidence="5 6">
    <name type="scientific">Halomonas ventosae</name>
    <dbReference type="NCBI Taxonomy" id="229007"/>
    <lineage>
        <taxon>Bacteria</taxon>
        <taxon>Pseudomonadati</taxon>
        <taxon>Pseudomonadota</taxon>
        <taxon>Gammaproteobacteria</taxon>
        <taxon>Oceanospirillales</taxon>
        <taxon>Halomonadaceae</taxon>
        <taxon>Halomonas</taxon>
    </lineage>
</organism>
<dbReference type="Pfam" id="PF01479">
    <property type="entry name" value="S4"/>
    <property type="match status" value="1"/>
</dbReference>
<dbReference type="InterPro" id="IPR004538">
    <property type="entry name" value="Hemolysin_A/TlyA"/>
</dbReference>
<gene>
    <name evidence="5" type="ORF">BCL64_105182</name>
</gene>
<dbReference type="GO" id="GO:0003723">
    <property type="term" value="F:RNA binding"/>
    <property type="evidence" value="ECO:0007669"/>
    <property type="project" value="UniProtKB-KW"/>
</dbReference>
<dbReference type="PIRSF" id="PIRSF005578">
    <property type="entry name" value="TlyA"/>
    <property type="match status" value="1"/>
</dbReference>
<accession>A0A2T0VP64</accession>
<dbReference type="Pfam" id="PF01728">
    <property type="entry name" value="FtsJ"/>
    <property type="match status" value="1"/>
</dbReference>
<name>A0A2T0VP64_9GAMM</name>
<evidence type="ECO:0000259" key="4">
    <source>
        <dbReference type="SMART" id="SM00363"/>
    </source>
</evidence>
<dbReference type="InterPro" id="IPR036986">
    <property type="entry name" value="S4_RNA-bd_sf"/>
</dbReference>
<dbReference type="InterPro" id="IPR002942">
    <property type="entry name" value="S4_RNA-bd"/>
</dbReference>
<dbReference type="InterPro" id="IPR047048">
    <property type="entry name" value="TlyA"/>
</dbReference>
<evidence type="ECO:0000256" key="1">
    <source>
        <dbReference type="ARBA" id="ARBA00022884"/>
    </source>
</evidence>
<dbReference type="Gene3D" id="3.10.290.10">
    <property type="entry name" value="RNA-binding S4 domain"/>
    <property type="match status" value="1"/>
</dbReference>
<evidence type="ECO:0000256" key="3">
    <source>
        <dbReference type="PROSITE-ProRule" id="PRU00182"/>
    </source>
</evidence>
<feature type="domain" description="RNA-binding S4" evidence="4">
    <location>
        <begin position="2"/>
        <end position="70"/>
    </location>
</feature>
<dbReference type="PANTHER" id="PTHR32319">
    <property type="entry name" value="BACTERIAL HEMOLYSIN-LIKE PROTEIN"/>
    <property type="match status" value="1"/>
</dbReference>
<dbReference type="Proteomes" id="UP000239896">
    <property type="component" value="Unassembled WGS sequence"/>
</dbReference>
<dbReference type="PANTHER" id="PTHR32319:SF0">
    <property type="entry name" value="BACTERIAL HEMOLYSIN-LIKE PROTEIN"/>
    <property type="match status" value="1"/>
</dbReference>
<proteinExistence type="inferred from homology"/>